<keyword evidence="7" id="KW-0540">Nuclease</keyword>
<comment type="function">
    <text evidence="1">Component of the EKC/KEOPS complex that is required for the formation of a threonylcarbamoyl group on adenosine at position 37 (t(6)A37) in tRNAs that read codons beginning with adenine. The complex is probably involved in the transfer of the threonylcarbamoyl moiety of threonylcarbamoyl-AMP (TC-AMP) to the N6 group of A37. BUD32 has ATPase activity in the context of the EKC/KEOPS complex and likely plays a supporting role to the catalytic subunit KAE1. The EKC/KEOPS complex also promotes both telomere uncapping and telomere elongation. The complex is required for efficient recruitment of transcriptional coactivators.</text>
</comment>
<evidence type="ECO:0000256" key="14">
    <source>
        <dbReference type="ARBA" id="ARBA00048679"/>
    </source>
</evidence>
<dbReference type="InterPro" id="IPR036283">
    <property type="entry name" value="NOB1_Zf-like_sf"/>
</dbReference>
<dbReference type="GO" id="GO:0004674">
    <property type="term" value="F:protein serine/threonine kinase activity"/>
    <property type="evidence" value="ECO:0007669"/>
    <property type="project" value="UniProtKB-EC"/>
</dbReference>
<evidence type="ECO:0000259" key="16">
    <source>
        <dbReference type="PROSITE" id="PS50011"/>
    </source>
</evidence>
<dbReference type="PROSITE" id="PS50011">
    <property type="entry name" value="PROTEIN_KINASE_DOM"/>
    <property type="match status" value="1"/>
</dbReference>
<dbReference type="PANTHER" id="PTHR12814:SF2">
    <property type="entry name" value="RNA-BINDING PROTEIN NOB1"/>
    <property type="match status" value="1"/>
</dbReference>
<evidence type="ECO:0000256" key="6">
    <source>
        <dbReference type="ARBA" id="ARBA00019973"/>
    </source>
</evidence>
<evidence type="ECO:0000256" key="7">
    <source>
        <dbReference type="ARBA" id="ARBA00022722"/>
    </source>
</evidence>
<dbReference type="InterPro" id="IPR000719">
    <property type="entry name" value="Prot_kinase_dom"/>
</dbReference>
<dbReference type="GO" id="GO:0030688">
    <property type="term" value="C:preribosome, small subunit precursor"/>
    <property type="evidence" value="ECO:0007669"/>
    <property type="project" value="TreeGrafter"/>
</dbReference>
<evidence type="ECO:0000256" key="4">
    <source>
        <dbReference type="ARBA" id="ARBA00012513"/>
    </source>
</evidence>
<feature type="region of interest" description="Disordered" evidence="15">
    <location>
        <begin position="437"/>
        <end position="562"/>
    </location>
</feature>
<dbReference type="SMART" id="SM00220">
    <property type="entry name" value="S_TKc"/>
    <property type="match status" value="1"/>
</dbReference>
<evidence type="ECO:0000256" key="9">
    <source>
        <dbReference type="ARBA" id="ARBA00022801"/>
    </source>
</evidence>
<dbReference type="Pfam" id="PF17146">
    <property type="entry name" value="PIN_6"/>
    <property type="match status" value="1"/>
</dbReference>
<dbReference type="InterPro" id="IPR014881">
    <property type="entry name" value="NOB1_Zn-bd"/>
</dbReference>
<dbReference type="GO" id="GO:0000781">
    <property type="term" value="C:chromosome, telomeric region"/>
    <property type="evidence" value="ECO:0007669"/>
    <property type="project" value="UniProtKB-SubCell"/>
</dbReference>
<dbReference type="SUPFAM" id="SSF144206">
    <property type="entry name" value="NOB1 zinc finger-like"/>
    <property type="match status" value="1"/>
</dbReference>
<dbReference type="GO" id="GO:0004521">
    <property type="term" value="F:RNA endonuclease activity"/>
    <property type="evidence" value="ECO:0007669"/>
    <property type="project" value="TreeGrafter"/>
</dbReference>
<dbReference type="GO" id="GO:0046872">
    <property type="term" value="F:metal ion binding"/>
    <property type="evidence" value="ECO:0007669"/>
    <property type="project" value="UniProtKB-KW"/>
</dbReference>
<sequence length="745" mass="83108">MPDADPLRALGLELNPANYAEAYLAVQEQKELTQIGEGATSEVYGVDDHIVLKARRVFEQPPADANPRKHRSYAQETVSHYNVLEQERGMYRVLEKHPHPNIIEVIDTSHREGLYLRRYHQVADFISAASQADRIHWYREIIHALHHLHTLNIVHSDLRKDNIFFDPQGHALIGDFGASCIVPLGENEPSGQTNVRTDRADVGSLIYELETGVEVDGQDVSQIQTGHAGLNALIDKAWREQYNSTAEMLADAGNLNDDQDPRDPVGSVPTKADLSTRVAQWRRDREEKHGRNFLSTVQQVPLHNPRRKTELINSQIGLERTDQYGGCDAIPPKPVHTIVLDAGPILKNTPPLSTLLAQCEEIITVPSVVGEIRDPDARARVETLYLPFLKQRSPTPNSFNVMSEFARKTGDRSVLSRTDIEVLALAYEIECERNGGDWRLRSVPGQKRVNGKPPVKEEEKNEEPEANGVDAITEGVKGATVADNAEEPKTEDTPELQANSPVAENVPAEPVAEDKSEEAQDEDQEDDAADSDGGEWITPTNYKKRLAREEAGGAAATSTEPKTMQVATMTTDFACQNVLLQMNLNLLSTTTLQRVQRLKTFIKRCHACFLTTKDMNKQFCPRCGKDTLTRVSCTTTANGQFTMHLKKNMQWNNRGNRYSVPKPVAGSANGKWKGGGGKGGWGTELILAEDQKEFVRSTAEEERRQRRERDLMDEDYLPGILTGERNKHGGRPKVGAGRNINSRKR</sequence>
<feature type="domain" description="Protein kinase" evidence="16">
    <location>
        <begin position="29"/>
        <end position="389"/>
    </location>
</feature>
<dbReference type="InterPro" id="IPR008266">
    <property type="entry name" value="Tyr_kinase_AS"/>
</dbReference>
<reference evidence="17" key="2">
    <citation type="journal article" date="2023" name="IMA Fungus">
        <title>Comparative genomic study of the Penicillium genus elucidates a diverse pangenome and 15 lateral gene transfer events.</title>
        <authorList>
            <person name="Petersen C."/>
            <person name="Sorensen T."/>
            <person name="Nielsen M.R."/>
            <person name="Sondergaard T.E."/>
            <person name="Sorensen J.L."/>
            <person name="Fitzpatrick D.A."/>
            <person name="Frisvad J.C."/>
            <person name="Nielsen K.L."/>
        </authorList>
    </citation>
    <scope>NUCLEOTIDE SEQUENCE</scope>
    <source>
        <strain evidence="17">IBT 21917</strain>
    </source>
</reference>
<evidence type="ECO:0000256" key="13">
    <source>
        <dbReference type="ARBA" id="ARBA00047899"/>
    </source>
</evidence>
<evidence type="ECO:0000256" key="10">
    <source>
        <dbReference type="ARBA" id="ARBA00022895"/>
    </source>
</evidence>
<keyword evidence="18" id="KW-1185">Reference proteome</keyword>
<proteinExistence type="predicted"/>
<evidence type="ECO:0000256" key="3">
    <source>
        <dbReference type="ARBA" id="ARBA00011534"/>
    </source>
</evidence>
<comment type="subunit">
    <text evidence="3">Component of the EKC/KEOPS complex composed of at least BUD32, CGI121, GON7, KAE1 and PCC1; the whole complex dimerizes.</text>
</comment>
<evidence type="ECO:0000313" key="18">
    <source>
        <dbReference type="Proteomes" id="UP001146351"/>
    </source>
</evidence>
<dbReference type="EMBL" id="JAPQKO010000001">
    <property type="protein sequence ID" value="KAJ5182900.1"/>
    <property type="molecule type" value="Genomic_DNA"/>
</dbReference>
<comment type="catalytic activity">
    <reaction evidence="14">
        <text>L-seryl-[protein] + ATP = O-phospho-L-seryl-[protein] + ADP + H(+)</text>
        <dbReference type="Rhea" id="RHEA:17989"/>
        <dbReference type="Rhea" id="RHEA-COMP:9863"/>
        <dbReference type="Rhea" id="RHEA-COMP:11604"/>
        <dbReference type="ChEBI" id="CHEBI:15378"/>
        <dbReference type="ChEBI" id="CHEBI:29999"/>
        <dbReference type="ChEBI" id="CHEBI:30616"/>
        <dbReference type="ChEBI" id="CHEBI:83421"/>
        <dbReference type="ChEBI" id="CHEBI:456216"/>
        <dbReference type="EC" id="2.7.11.1"/>
    </reaction>
</comment>
<dbReference type="Gene3D" id="3.40.50.1010">
    <property type="entry name" value="5'-nuclease"/>
    <property type="match status" value="1"/>
</dbReference>
<keyword evidence="10" id="KW-0158">Chromosome</keyword>
<gene>
    <name evidence="17" type="ORF">N7492_000516</name>
</gene>
<dbReference type="InterPro" id="IPR039907">
    <property type="entry name" value="NOB1"/>
</dbReference>
<dbReference type="SUPFAM" id="SSF56112">
    <property type="entry name" value="Protein kinase-like (PK-like)"/>
    <property type="match status" value="1"/>
</dbReference>
<organism evidence="17 18">
    <name type="scientific">Penicillium capsulatum</name>
    <dbReference type="NCBI Taxonomy" id="69766"/>
    <lineage>
        <taxon>Eukaryota</taxon>
        <taxon>Fungi</taxon>
        <taxon>Dikarya</taxon>
        <taxon>Ascomycota</taxon>
        <taxon>Pezizomycotina</taxon>
        <taxon>Eurotiomycetes</taxon>
        <taxon>Eurotiomycetidae</taxon>
        <taxon>Eurotiales</taxon>
        <taxon>Aspergillaceae</taxon>
        <taxon>Penicillium</taxon>
    </lineage>
</organism>
<evidence type="ECO:0000256" key="5">
    <source>
        <dbReference type="ARBA" id="ARBA00013948"/>
    </source>
</evidence>
<evidence type="ECO:0000256" key="1">
    <source>
        <dbReference type="ARBA" id="ARBA00003747"/>
    </source>
</evidence>
<evidence type="ECO:0000313" key="17">
    <source>
        <dbReference type="EMBL" id="KAJ5182900.1"/>
    </source>
</evidence>
<comment type="subcellular location">
    <subcellularLocation>
        <location evidence="2">Chromosome</location>
        <location evidence="2">Telomere</location>
    </subcellularLocation>
</comment>
<feature type="region of interest" description="Disordered" evidence="15">
    <location>
        <begin position="253"/>
        <end position="276"/>
    </location>
</feature>
<evidence type="ECO:0000256" key="11">
    <source>
        <dbReference type="ARBA" id="ARBA00030980"/>
    </source>
</evidence>
<dbReference type="CDD" id="cd09876">
    <property type="entry name" value="PIN_Nob1-like"/>
    <property type="match status" value="1"/>
</dbReference>
<dbReference type="PANTHER" id="PTHR12814">
    <property type="entry name" value="RNA-BINDING PROTEIN NOB1"/>
    <property type="match status" value="1"/>
</dbReference>
<evidence type="ECO:0000256" key="2">
    <source>
        <dbReference type="ARBA" id="ARBA00004574"/>
    </source>
</evidence>
<dbReference type="InterPro" id="IPR033411">
    <property type="entry name" value="Ribonuclease_PIN"/>
</dbReference>
<dbReference type="PROSITE" id="PS00109">
    <property type="entry name" value="PROTEIN_KINASE_TYR"/>
    <property type="match status" value="1"/>
</dbReference>
<feature type="compositionally biased region" description="Basic and acidic residues" evidence="15">
    <location>
        <begin position="695"/>
        <end position="710"/>
    </location>
</feature>
<feature type="compositionally biased region" description="Acidic residues" evidence="15">
    <location>
        <begin position="519"/>
        <end position="533"/>
    </location>
</feature>
<dbReference type="GO" id="GO:0016787">
    <property type="term" value="F:hydrolase activity"/>
    <property type="evidence" value="ECO:0007669"/>
    <property type="project" value="UniProtKB-KW"/>
</dbReference>
<keyword evidence="8" id="KW-0479">Metal-binding</keyword>
<evidence type="ECO:0000256" key="8">
    <source>
        <dbReference type="ARBA" id="ARBA00022723"/>
    </source>
</evidence>
<evidence type="ECO:0000256" key="15">
    <source>
        <dbReference type="SAM" id="MobiDB-lite"/>
    </source>
</evidence>
<dbReference type="Gene3D" id="1.10.510.10">
    <property type="entry name" value="Transferase(Phosphotransferase) domain 1"/>
    <property type="match status" value="1"/>
</dbReference>
<dbReference type="AlphaFoldDB" id="A0A9W9IQK2"/>
<dbReference type="EC" id="2.7.11.1" evidence="4"/>
<dbReference type="GO" id="GO:0005524">
    <property type="term" value="F:ATP binding"/>
    <property type="evidence" value="ECO:0007669"/>
    <property type="project" value="InterPro"/>
</dbReference>
<comment type="caution">
    <text evidence="17">The sequence shown here is derived from an EMBL/GenBank/DDBJ whole genome shotgun (WGS) entry which is preliminary data.</text>
</comment>
<name>A0A9W9IQK2_9EURO</name>
<protein>
    <recommendedName>
        <fullName evidence="6">EKC/KEOPS complex subunit BUD32</fullName>
        <ecNumber evidence="4">2.7.11.1</ecNumber>
    </recommendedName>
    <alternativeName>
        <fullName evidence="11 12">Atypical Serine/threonine protein kinase BUD32</fullName>
    </alternativeName>
    <alternativeName>
        <fullName evidence="5">EKC/KEOPS complex subunit bud32</fullName>
    </alternativeName>
</protein>
<dbReference type="OrthoDB" id="446759at2759"/>
<dbReference type="GO" id="GO:0030490">
    <property type="term" value="P:maturation of SSU-rRNA"/>
    <property type="evidence" value="ECO:0007669"/>
    <property type="project" value="TreeGrafter"/>
</dbReference>
<dbReference type="InterPro" id="IPR011009">
    <property type="entry name" value="Kinase-like_dom_sf"/>
</dbReference>
<dbReference type="Pfam" id="PF00069">
    <property type="entry name" value="Pkinase"/>
    <property type="match status" value="1"/>
</dbReference>
<dbReference type="Gene3D" id="6.20.210.10">
    <property type="entry name" value="Nin one binding (NOB1), Zn-ribbon-like"/>
    <property type="match status" value="1"/>
</dbReference>
<dbReference type="Pfam" id="PF08772">
    <property type="entry name" value="Zn_ribbon_NOB1"/>
    <property type="match status" value="1"/>
</dbReference>
<keyword evidence="10" id="KW-0779">Telomere</keyword>
<accession>A0A9W9IQK2</accession>
<keyword evidence="9" id="KW-0378">Hydrolase</keyword>
<dbReference type="FunFam" id="3.40.50.1010:FF:000026">
    <property type="entry name" value="20S-pre-rRNA D-site endonuclease NOB1"/>
    <property type="match status" value="1"/>
</dbReference>
<dbReference type="Proteomes" id="UP001146351">
    <property type="component" value="Unassembled WGS sequence"/>
</dbReference>
<feature type="region of interest" description="Disordered" evidence="15">
    <location>
        <begin position="695"/>
        <end position="745"/>
    </location>
</feature>
<reference evidence="17" key="1">
    <citation type="submission" date="2022-11" db="EMBL/GenBank/DDBJ databases">
        <authorList>
            <person name="Petersen C."/>
        </authorList>
    </citation>
    <scope>NUCLEOTIDE SEQUENCE</scope>
    <source>
        <strain evidence="17">IBT 21917</strain>
    </source>
</reference>
<evidence type="ECO:0000256" key="12">
    <source>
        <dbReference type="ARBA" id="ARBA00033194"/>
    </source>
</evidence>
<comment type="catalytic activity">
    <reaction evidence="13">
        <text>L-threonyl-[protein] + ATP = O-phospho-L-threonyl-[protein] + ADP + H(+)</text>
        <dbReference type="Rhea" id="RHEA:46608"/>
        <dbReference type="Rhea" id="RHEA-COMP:11060"/>
        <dbReference type="Rhea" id="RHEA-COMP:11605"/>
        <dbReference type="ChEBI" id="CHEBI:15378"/>
        <dbReference type="ChEBI" id="CHEBI:30013"/>
        <dbReference type="ChEBI" id="CHEBI:30616"/>
        <dbReference type="ChEBI" id="CHEBI:61977"/>
        <dbReference type="ChEBI" id="CHEBI:456216"/>
        <dbReference type="EC" id="2.7.11.1"/>
    </reaction>
</comment>